<dbReference type="InterPro" id="IPR003699">
    <property type="entry name" value="QueA"/>
</dbReference>
<dbReference type="PANTHER" id="PTHR30307:SF0">
    <property type="entry name" value="S-ADENOSYLMETHIONINE:TRNA RIBOSYLTRANSFERASE-ISOMERASE"/>
    <property type="match status" value="1"/>
</dbReference>
<evidence type="ECO:0000313" key="6">
    <source>
        <dbReference type="Proteomes" id="UP001472866"/>
    </source>
</evidence>
<accession>A0AAX4PKP2</accession>
<name>A0AAX4PKP2_9CHLO</name>
<evidence type="ECO:0000256" key="3">
    <source>
        <dbReference type="ARBA" id="ARBA00022691"/>
    </source>
</evidence>
<dbReference type="InterPro" id="IPR042118">
    <property type="entry name" value="QueA_dom1"/>
</dbReference>
<dbReference type="InterPro" id="IPR042119">
    <property type="entry name" value="QueA_dom2"/>
</dbReference>
<keyword evidence="2" id="KW-0808">Transferase</keyword>
<dbReference type="Proteomes" id="UP001472866">
    <property type="component" value="Chromosome 17"/>
</dbReference>
<organism evidence="5 6">
    <name type="scientific">Chloropicon roscoffensis</name>
    <dbReference type="NCBI Taxonomy" id="1461544"/>
    <lineage>
        <taxon>Eukaryota</taxon>
        <taxon>Viridiplantae</taxon>
        <taxon>Chlorophyta</taxon>
        <taxon>Chloropicophyceae</taxon>
        <taxon>Chloropicales</taxon>
        <taxon>Chloropicaceae</taxon>
        <taxon>Chloropicon</taxon>
    </lineage>
</organism>
<dbReference type="AlphaFoldDB" id="A0AAX4PKP2"/>
<reference evidence="5 6" key="1">
    <citation type="submission" date="2024-03" db="EMBL/GenBank/DDBJ databases">
        <title>Complete genome sequence of the green alga Chloropicon roscoffensis RCC1871.</title>
        <authorList>
            <person name="Lemieux C."/>
            <person name="Pombert J.-F."/>
            <person name="Otis C."/>
            <person name="Turmel M."/>
        </authorList>
    </citation>
    <scope>NUCLEOTIDE SEQUENCE [LARGE SCALE GENOMIC DNA]</scope>
    <source>
        <strain evidence="5 6">RCC1871</strain>
    </source>
</reference>
<dbReference type="PANTHER" id="PTHR30307">
    <property type="entry name" value="S-ADENOSYLMETHIONINE:TRNA RIBOSYLTRANSFERASE-ISOMERASE"/>
    <property type="match status" value="1"/>
</dbReference>
<evidence type="ECO:0000313" key="5">
    <source>
        <dbReference type="EMBL" id="WZN66944.1"/>
    </source>
</evidence>
<evidence type="ECO:0000256" key="1">
    <source>
        <dbReference type="ARBA" id="ARBA00022490"/>
    </source>
</evidence>
<dbReference type="EMBL" id="CP151517">
    <property type="protein sequence ID" value="WZN66944.1"/>
    <property type="molecule type" value="Genomic_DNA"/>
</dbReference>
<dbReference type="SUPFAM" id="SSF111337">
    <property type="entry name" value="QueA-like"/>
    <property type="match status" value="1"/>
</dbReference>
<dbReference type="Pfam" id="PF02547">
    <property type="entry name" value="Queuosine_synth"/>
    <property type="match status" value="1"/>
</dbReference>
<evidence type="ECO:0000256" key="2">
    <source>
        <dbReference type="ARBA" id="ARBA00022679"/>
    </source>
</evidence>
<keyword evidence="4" id="KW-0671">Queuosine biosynthesis</keyword>
<protein>
    <submittedName>
        <fullName evidence="5">Queuosine biosynthesis protein</fullName>
    </submittedName>
</protein>
<sequence length="481" mass="52901">MGVMRALVRRSSVVRLARETTLRYLSTGSSASEDYAYHLPERLVAQQPVTWSDSAAGPAASRDASRLLCVDTGGREESNSVEAQAPLRQCQFKKIKDFLPRGSFLVANDTKVVRARLQMRKKGSGGAVELLVVGEGAAEGSWVCMVKGRNIREGAELECESSGIALSATVARRGAGEDGKFAEVNFSWRTTQRGSTGQPQSFGHVLELVGSIPLPPYMRRQAEERDYASYQTVYGSQPGSVAAPTAGLHFTEDLLNEMKVRMEKVTLHVGTGTFVPLRPGSVRDHRMHTETFSVTEDALRSLCERLEYPDSERNLIAVGTTTVRTLETLYFLGLRAALMGEGAQAEFSLGQFEPYEVVRESFGGDWGALPTASECYRFLLRQVEQSGEGGLLGRTSVMIAPGYQFQCCDLLITNFHAPSTTLMLLVSAFAGEGDLGRRRVLHAYKRAVEHEFRFLSYGDACLFARFDRLPPSFLRATQPIP</sequence>
<keyword evidence="3" id="KW-0949">S-adenosyl-L-methionine</keyword>
<gene>
    <name evidence="5" type="ORF">HKI87_17g85160</name>
</gene>
<dbReference type="Gene3D" id="2.40.10.240">
    <property type="entry name" value="QueA-like"/>
    <property type="match status" value="1"/>
</dbReference>
<proteinExistence type="predicted"/>
<keyword evidence="1" id="KW-0963">Cytoplasm</keyword>
<dbReference type="GO" id="GO:0008616">
    <property type="term" value="P:tRNA queuosine(34) biosynthetic process"/>
    <property type="evidence" value="ECO:0007669"/>
    <property type="project" value="UniProtKB-KW"/>
</dbReference>
<keyword evidence="6" id="KW-1185">Reference proteome</keyword>
<dbReference type="InterPro" id="IPR036100">
    <property type="entry name" value="QueA_sf"/>
</dbReference>
<dbReference type="Gene3D" id="3.40.1780.10">
    <property type="entry name" value="QueA-like"/>
    <property type="match status" value="2"/>
</dbReference>
<dbReference type="GO" id="GO:0051075">
    <property type="term" value="F:S-adenosylmethionine:tRNA ribosyltransferase-isomerase activity"/>
    <property type="evidence" value="ECO:0007669"/>
    <property type="project" value="TreeGrafter"/>
</dbReference>
<evidence type="ECO:0000256" key="4">
    <source>
        <dbReference type="ARBA" id="ARBA00022785"/>
    </source>
</evidence>